<gene>
    <name evidence="1" type="ORF">METBIDRAFT_230489</name>
</gene>
<dbReference type="RefSeq" id="XP_018709976.1">
    <property type="nucleotide sequence ID" value="XM_018855252.1"/>
</dbReference>
<name>A0A1A0H6A7_9ASCO</name>
<evidence type="ECO:0000313" key="2">
    <source>
        <dbReference type="Proteomes" id="UP000092555"/>
    </source>
</evidence>
<dbReference type="GeneID" id="30028228"/>
<proteinExistence type="predicted"/>
<feature type="non-terminal residue" evidence="1">
    <location>
        <position position="1"/>
    </location>
</feature>
<dbReference type="EMBL" id="LXTC01000006">
    <property type="protein sequence ID" value="OBA19448.1"/>
    <property type="molecule type" value="Genomic_DNA"/>
</dbReference>
<comment type="caution">
    <text evidence="1">The sequence shown here is derived from an EMBL/GenBank/DDBJ whole genome shotgun (WGS) entry which is preliminary data.</text>
</comment>
<keyword evidence="2" id="KW-1185">Reference proteome</keyword>
<dbReference type="AlphaFoldDB" id="A0A1A0H6A7"/>
<organism evidence="1 2">
    <name type="scientific">Metschnikowia bicuspidata var. bicuspidata NRRL YB-4993</name>
    <dbReference type="NCBI Taxonomy" id="869754"/>
    <lineage>
        <taxon>Eukaryota</taxon>
        <taxon>Fungi</taxon>
        <taxon>Dikarya</taxon>
        <taxon>Ascomycota</taxon>
        <taxon>Saccharomycotina</taxon>
        <taxon>Pichiomycetes</taxon>
        <taxon>Metschnikowiaceae</taxon>
        <taxon>Metschnikowia</taxon>
    </lineage>
</organism>
<reference evidence="1 2" key="1">
    <citation type="submission" date="2016-05" db="EMBL/GenBank/DDBJ databases">
        <title>Comparative genomics of biotechnologically important yeasts.</title>
        <authorList>
            <consortium name="DOE Joint Genome Institute"/>
            <person name="Riley R."/>
            <person name="Haridas S."/>
            <person name="Wolfe K.H."/>
            <person name="Lopes M.R."/>
            <person name="Hittinger C.T."/>
            <person name="Goker M."/>
            <person name="Salamov A."/>
            <person name="Wisecaver J."/>
            <person name="Long T.M."/>
            <person name="Aerts A.L."/>
            <person name="Barry K."/>
            <person name="Choi C."/>
            <person name="Clum A."/>
            <person name="Coughlan A.Y."/>
            <person name="Deshpande S."/>
            <person name="Douglass A.P."/>
            <person name="Hanson S.J."/>
            <person name="Klenk H.-P."/>
            <person name="LaButti K."/>
            <person name="Lapidus A."/>
            <person name="Lindquist E."/>
            <person name="Lipzen A."/>
            <person name="Meier-kolthoff J.P."/>
            <person name="Ohm R.A."/>
            <person name="Otillar R.P."/>
            <person name="Pangilinan J."/>
            <person name="Peng Y."/>
            <person name="Rokas A."/>
            <person name="Rosa C.A."/>
            <person name="Scheuner C."/>
            <person name="Sibirny A.A."/>
            <person name="Slot J.C."/>
            <person name="Stielow J.B."/>
            <person name="Sun H."/>
            <person name="Kurtzman C.P."/>
            <person name="Blackwell M."/>
            <person name="Grigoriev I.V."/>
            <person name="Jeffries T.W."/>
        </authorList>
    </citation>
    <scope>NUCLEOTIDE SEQUENCE [LARGE SCALE GENOMIC DNA]</scope>
    <source>
        <strain evidence="1 2">NRRL YB-4993</strain>
    </source>
</reference>
<dbReference type="OrthoDB" id="10676409at2759"/>
<sequence>GPHLSLNPFCIRILASKSQTYGQFQTLIKSVFETVNTKKSYEKKNNQKNCPSRNNCFRTSMLNLKDASNKRHFVNQNLRNGSHVEFLFENQKSLNTEPGVHLGEVDQEYVRDIDKYLLAVEGGEDQGREFSPRRESRKNLRSTPVWTRAKLLLLQFQEETDIVSGMQSNEPPAMQQKPCSSDSQYFHFPENYHSSHPTSTLESTDIFRVINDINFRVESDSASIILKEIVDNYRYIFGHILKIVVVPCNIKIQGFLGDILSIRNTFGELLSLGLGSSNELLIIYEHLKNPKETDVKFWEEKMERSSSKVTEICIHMEKIQCDLAFLETWFNLRVSRITDTVAKISIMRDKVLESYYRFYERNSSEIFFCSTDVHKYAGVDEYKKKTLWHYNLDFEDFKDIMSQSLQALIASSETVDMIIERLHDVITDAKILNENNCSP</sequence>
<dbReference type="Proteomes" id="UP000092555">
    <property type="component" value="Unassembled WGS sequence"/>
</dbReference>
<accession>A0A1A0H6A7</accession>
<protein>
    <submittedName>
        <fullName evidence="1">Uncharacterized protein</fullName>
    </submittedName>
</protein>
<evidence type="ECO:0000313" key="1">
    <source>
        <dbReference type="EMBL" id="OBA19448.1"/>
    </source>
</evidence>